<protein>
    <submittedName>
        <fullName evidence="2">Uncharacterized protein</fullName>
    </submittedName>
</protein>
<reference evidence="3" key="1">
    <citation type="submission" date="2017-09" db="EMBL/GenBank/DDBJ databases">
        <title>Depth-based differentiation of microbial function through sediment-hosted aquifers and enrichment of novel symbionts in the deep terrestrial subsurface.</title>
        <authorList>
            <person name="Probst A.J."/>
            <person name="Ladd B."/>
            <person name="Jarett J.K."/>
            <person name="Geller-Mcgrath D.E."/>
            <person name="Sieber C.M.K."/>
            <person name="Emerson J.B."/>
            <person name="Anantharaman K."/>
            <person name="Thomas B.C."/>
            <person name="Malmstrom R."/>
            <person name="Stieglmeier M."/>
            <person name="Klingl A."/>
            <person name="Woyke T."/>
            <person name="Ryan C.M."/>
            <person name="Banfield J.F."/>
        </authorList>
    </citation>
    <scope>NUCLEOTIDE SEQUENCE [LARGE SCALE GENOMIC DNA]</scope>
</reference>
<accession>A0A2M6WNB3</accession>
<name>A0A2M6WNB3_9BACT</name>
<proteinExistence type="predicted"/>
<evidence type="ECO:0000313" key="3">
    <source>
        <dbReference type="Proteomes" id="UP000229335"/>
    </source>
</evidence>
<organism evidence="2 3">
    <name type="scientific">Candidatus Falkowbacteria bacterium CG10_big_fil_rev_8_21_14_0_10_43_11</name>
    <dbReference type="NCBI Taxonomy" id="1974568"/>
    <lineage>
        <taxon>Bacteria</taxon>
        <taxon>Candidatus Falkowiibacteriota</taxon>
    </lineage>
</organism>
<dbReference type="EMBL" id="PFAS01000001">
    <property type="protein sequence ID" value="PIT94246.1"/>
    <property type="molecule type" value="Genomic_DNA"/>
</dbReference>
<gene>
    <name evidence="2" type="ORF">COU00_00090</name>
</gene>
<evidence type="ECO:0000313" key="2">
    <source>
        <dbReference type="EMBL" id="PIT94246.1"/>
    </source>
</evidence>
<dbReference type="AlphaFoldDB" id="A0A2M6WNB3"/>
<feature type="region of interest" description="Disordered" evidence="1">
    <location>
        <begin position="58"/>
        <end position="90"/>
    </location>
</feature>
<evidence type="ECO:0000256" key="1">
    <source>
        <dbReference type="SAM" id="MobiDB-lite"/>
    </source>
</evidence>
<comment type="caution">
    <text evidence="2">The sequence shown here is derived from an EMBL/GenBank/DDBJ whole genome shotgun (WGS) entry which is preliminary data.</text>
</comment>
<dbReference type="Proteomes" id="UP000229335">
    <property type="component" value="Unassembled WGS sequence"/>
</dbReference>
<sequence length="350" mass="40276">MQEKINSNYLNAPKVNTLKTGETVKARKKEEPIDLDSFDDLREFLNLAKVMKEEIEVSKKTERIHTSEQSVDLEKNNPKGSTEEIQNRRDVIELLRRQPENKSEASGERKETEVKEASGIARAILNQPLLSEHIFSGEVKVSAKEGNIKLNLADKNINPEDGIVISVDVYNLPNLNNTAEKQKFERYLADTAEEQYLKTVKESVKKDKQNQDIFVNIKIPRKIITGLKDFMISAEKSKIDEYSSFLIMPLLRSFRKDIKFQISYGILSAIKHYFDDNKERELLEQYDKIKNDLTRIIEKPNGDKVNFLTVIKNYISTVSKNEKKAGKAVVLRSDRTIQNMLSALEHLTEE</sequence>